<gene>
    <name evidence="1" type="ORF">ENI13_01585</name>
</gene>
<dbReference type="AlphaFoldDB" id="A0A7C1SP02"/>
<comment type="caution">
    <text evidence="1">The sequence shown here is derived from an EMBL/GenBank/DDBJ whole genome shotgun (WGS) entry which is preliminary data.</text>
</comment>
<reference evidence="1" key="1">
    <citation type="journal article" date="2020" name="mSystems">
        <title>Genome- and Community-Level Interaction Insights into Carbon Utilization and Element Cycling Functions of Hydrothermarchaeota in Hydrothermal Sediment.</title>
        <authorList>
            <person name="Zhou Z."/>
            <person name="Liu Y."/>
            <person name="Xu W."/>
            <person name="Pan J."/>
            <person name="Luo Z.H."/>
            <person name="Li M."/>
        </authorList>
    </citation>
    <scope>NUCLEOTIDE SEQUENCE [LARGE SCALE GENOMIC DNA]</scope>
    <source>
        <strain evidence="1">HyVt-369</strain>
    </source>
</reference>
<organism evidence="1">
    <name type="scientific">candidate division CPR3 bacterium</name>
    <dbReference type="NCBI Taxonomy" id="2268181"/>
    <lineage>
        <taxon>Bacteria</taxon>
        <taxon>Bacteria division CPR3</taxon>
    </lineage>
</organism>
<accession>A0A7C1SP02</accession>
<evidence type="ECO:0000313" key="1">
    <source>
        <dbReference type="EMBL" id="HEB13652.1"/>
    </source>
</evidence>
<sequence length="68" mass="7358">MAKITINVSPDGSIDTDFKGFEGESCFAQADKLNEILKGLGVSISSKSVMRKTSEKQAIALKNKNPNR</sequence>
<protein>
    <submittedName>
        <fullName evidence="1">DUF2997 domain-containing protein</fullName>
    </submittedName>
</protein>
<dbReference type="EMBL" id="DRHL01000088">
    <property type="protein sequence ID" value="HEB13652.1"/>
    <property type="molecule type" value="Genomic_DNA"/>
</dbReference>
<proteinExistence type="predicted"/>
<name>A0A7C1SP02_UNCC3</name>
<dbReference type="Proteomes" id="UP000885695">
    <property type="component" value="Unassembled WGS sequence"/>
</dbReference>